<evidence type="ECO:0000313" key="3">
    <source>
        <dbReference type="Proteomes" id="UP000617544"/>
    </source>
</evidence>
<feature type="transmembrane region" description="Helical" evidence="1">
    <location>
        <begin position="303"/>
        <end position="322"/>
    </location>
</feature>
<gene>
    <name evidence="2" type="ORF">HA331_02310</name>
</gene>
<dbReference type="AlphaFoldDB" id="A0A832W755"/>
<sequence>MKRTMVPFLLVLFLASVVKAEEFRVGPIEVIPGKEDAFVIAEVWLYDYEGMCPGNYQITCPELLYPISGQLDIYYFDGKNLFYVGKSEYVRNIPVAFVPKNMLGLYNDSWIVVVNDSKVFWFNKRWKCIKTLGYLNASTVRIVVSPPYIYLINITSEEPIEIYKVNKTGMFRVNEPLHSPINWTLSVRVEVKGEFLEVTDGVKTFRIPVDKIAKYYKVREDIYHLKAAIIGKNKVLLYYPYNHHFDENKTQIKEFSEIPILYYDGWRLKALIPYNPKFTWGVNVDYSKMDRVFDYPGCSEGNLNTIFLILGMISVIIILLLLRRM</sequence>
<keyword evidence="1" id="KW-0472">Membrane</keyword>
<dbReference type="GeneID" id="1442463"/>
<proteinExistence type="predicted"/>
<dbReference type="EMBL" id="DUJN01000002">
    <property type="protein sequence ID" value="HII60588.1"/>
    <property type="molecule type" value="Genomic_DNA"/>
</dbReference>
<accession>A0A832W755</accession>
<comment type="caution">
    <text evidence="2">The sequence shown here is derived from an EMBL/GenBank/DDBJ whole genome shotgun (WGS) entry which is preliminary data.</text>
</comment>
<evidence type="ECO:0000313" key="2">
    <source>
        <dbReference type="EMBL" id="HII60588.1"/>
    </source>
</evidence>
<keyword evidence="1" id="KW-1133">Transmembrane helix</keyword>
<evidence type="ECO:0000256" key="1">
    <source>
        <dbReference type="SAM" id="Phobius"/>
    </source>
</evidence>
<name>A0A832W755_PYRHR</name>
<reference evidence="2" key="1">
    <citation type="journal article" date="2020" name="bioRxiv">
        <title>A rank-normalized archaeal taxonomy based on genome phylogeny resolves widespread incomplete and uneven classifications.</title>
        <authorList>
            <person name="Rinke C."/>
            <person name="Chuvochina M."/>
            <person name="Mussig A.J."/>
            <person name="Chaumeil P.-A."/>
            <person name="Waite D.W."/>
            <person name="Whitman W.B."/>
            <person name="Parks D.H."/>
            <person name="Hugenholtz P."/>
        </authorList>
    </citation>
    <scope>NUCLEOTIDE SEQUENCE</scope>
    <source>
        <strain evidence="2">UBA8834</strain>
    </source>
</reference>
<dbReference type="Proteomes" id="UP000617544">
    <property type="component" value="Unassembled WGS sequence"/>
</dbReference>
<protein>
    <submittedName>
        <fullName evidence="2">Uncharacterized protein</fullName>
    </submittedName>
</protein>
<keyword evidence="1" id="KW-0812">Transmembrane</keyword>
<dbReference type="RefSeq" id="WP_010885684.1">
    <property type="nucleotide sequence ID" value="NZ_DUJN01000002.1"/>
</dbReference>
<organism evidence="2 3">
    <name type="scientific">Pyrococcus horikoshii</name>
    <dbReference type="NCBI Taxonomy" id="53953"/>
    <lineage>
        <taxon>Archaea</taxon>
        <taxon>Methanobacteriati</taxon>
        <taxon>Methanobacteriota</taxon>
        <taxon>Thermococci</taxon>
        <taxon>Thermococcales</taxon>
        <taxon>Thermococcaceae</taxon>
        <taxon>Pyrococcus</taxon>
    </lineage>
</organism>